<dbReference type="InterPro" id="IPR021109">
    <property type="entry name" value="Peptidase_aspartic_dom_sf"/>
</dbReference>
<reference evidence="3" key="2">
    <citation type="journal article" date="2017" name="Nat. Plants">
        <title>The Aegilops tauschii genome reveals multiple impacts of transposons.</title>
        <authorList>
            <person name="Zhao G."/>
            <person name="Zou C."/>
            <person name="Li K."/>
            <person name="Wang K."/>
            <person name="Li T."/>
            <person name="Gao L."/>
            <person name="Zhang X."/>
            <person name="Wang H."/>
            <person name="Yang Z."/>
            <person name="Liu X."/>
            <person name="Jiang W."/>
            <person name="Mao L."/>
            <person name="Kong X."/>
            <person name="Jiao Y."/>
            <person name="Jia J."/>
        </authorList>
    </citation>
    <scope>NUCLEOTIDE SEQUENCE [LARGE SCALE GENOMIC DNA]</scope>
    <source>
        <strain evidence="3">cv. AL8/78</strain>
    </source>
</reference>
<accession>A0A452Z4D5</accession>
<dbReference type="PANTHER" id="PTHR33240">
    <property type="entry name" value="OS08G0508500 PROTEIN"/>
    <property type="match status" value="1"/>
</dbReference>
<evidence type="ECO:0000256" key="1">
    <source>
        <dbReference type="SAM" id="MobiDB-lite"/>
    </source>
</evidence>
<dbReference type="Gene3D" id="2.40.70.10">
    <property type="entry name" value="Acid Proteases"/>
    <property type="match status" value="1"/>
</dbReference>
<dbReference type="AlphaFoldDB" id="A0A452Z4D5"/>
<feature type="region of interest" description="Disordered" evidence="1">
    <location>
        <begin position="151"/>
        <end position="185"/>
    </location>
</feature>
<dbReference type="CDD" id="cd00303">
    <property type="entry name" value="retropepsin_like"/>
    <property type="match status" value="1"/>
</dbReference>
<evidence type="ECO:0000313" key="2">
    <source>
        <dbReference type="EnsemblPlants" id="AET1Gv20630400.2"/>
    </source>
</evidence>
<sequence length="185" mass="19589">GSGMLPMLCMPTICNVAVTKTLIDGGAGLNVLSVEAFSLLHVPLERLRPSKPFSGVGGGSTSPLGQIRLPVTFGTHDNYRTELIDFGIARIGLPYNAILGYPALAQFMAATHPTYNLMKMPGSKDVLTVVGDTKEALAVLKLALKTAAAARPTNKATPGVKEAAPAKKKQLFTQDRAETKQVPFE</sequence>
<dbReference type="Proteomes" id="UP000015105">
    <property type="component" value="Chromosome 1D"/>
</dbReference>
<reference evidence="2" key="5">
    <citation type="journal article" date="2021" name="G3 (Bethesda)">
        <title>Aegilops tauschii genome assembly Aet v5.0 features greater sequence contiguity and improved annotation.</title>
        <authorList>
            <person name="Wang L."/>
            <person name="Zhu T."/>
            <person name="Rodriguez J.C."/>
            <person name="Deal K.R."/>
            <person name="Dubcovsky J."/>
            <person name="McGuire P.E."/>
            <person name="Lux T."/>
            <person name="Spannagl M."/>
            <person name="Mayer K.F.X."/>
            <person name="Baldrich P."/>
            <person name="Meyers B.C."/>
            <person name="Huo N."/>
            <person name="Gu Y.Q."/>
            <person name="Zhou H."/>
            <person name="Devos K.M."/>
            <person name="Bennetzen J.L."/>
            <person name="Unver T."/>
            <person name="Budak H."/>
            <person name="Gulick P.J."/>
            <person name="Galiba G."/>
            <person name="Kalapos B."/>
            <person name="Nelson D.R."/>
            <person name="Li P."/>
            <person name="You F.M."/>
            <person name="Luo M.C."/>
            <person name="Dvorak J."/>
        </authorList>
    </citation>
    <scope>NUCLEOTIDE SEQUENCE [LARGE SCALE GENOMIC DNA]</scope>
    <source>
        <strain evidence="2">cv. AL8/78</strain>
    </source>
</reference>
<reference evidence="3" key="1">
    <citation type="journal article" date="2014" name="Science">
        <title>Ancient hybridizations among the ancestral genomes of bread wheat.</title>
        <authorList>
            <consortium name="International Wheat Genome Sequencing Consortium,"/>
            <person name="Marcussen T."/>
            <person name="Sandve S.R."/>
            <person name="Heier L."/>
            <person name="Spannagl M."/>
            <person name="Pfeifer M."/>
            <person name="Jakobsen K.S."/>
            <person name="Wulff B.B."/>
            <person name="Steuernagel B."/>
            <person name="Mayer K.F."/>
            <person name="Olsen O.A."/>
        </authorList>
    </citation>
    <scope>NUCLEOTIDE SEQUENCE [LARGE SCALE GENOMIC DNA]</scope>
    <source>
        <strain evidence="3">cv. AL8/78</strain>
    </source>
</reference>
<name>A0A452Z4D5_AEGTS</name>
<dbReference type="EnsemblPlants" id="AET1Gv20630400.2">
    <property type="protein sequence ID" value="AET1Gv20630400.2"/>
    <property type="gene ID" value="AET1Gv20630400"/>
</dbReference>
<reference evidence="2" key="4">
    <citation type="submission" date="2019-03" db="UniProtKB">
        <authorList>
            <consortium name="EnsemblPlants"/>
        </authorList>
    </citation>
    <scope>IDENTIFICATION</scope>
</reference>
<keyword evidence="3" id="KW-1185">Reference proteome</keyword>
<organism evidence="2 3">
    <name type="scientific">Aegilops tauschii subsp. strangulata</name>
    <name type="common">Goatgrass</name>
    <dbReference type="NCBI Taxonomy" id="200361"/>
    <lineage>
        <taxon>Eukaryota</taxon>
        <taxon>Viridiplantae</taxon>
        <taxon>Streptophyta</taxon>
        <taxon>Embryophyta</taxon>
        <taxon>Tracheophyta</taxon>
        <taxon>Spermatophyta</taxon>
        <taxon>Magnoliopsida</taxon>
        <taxon>Liliopsida</taxon>
        <taxon>Poales</taxon>
        <taxon>Poaceae</taxon>
        <taxon>BOP clade</taxon>
        <taxon>Pooideae</taxon>
        <taxon>Triticodae</taxon>
        <taxon>Triticeae</taxon>
        <taxon>Triticinae</taxon>
        <taxon>Aegilops</taxon>
    </lineage>
</organism>
<protein>
    <recommendedName>
        <fullName evidence="4">Peptidase A2 domain-containing protein</fullName>
    </recommendedName>
</protein>
<evidence type="ECO:0000313" key="3">
    <source>
        <dbReference type="Proteomes" id="UP000015105"/>
    </source>
</evidence>
<evidence type="ECO:0008006" key="4">
    <source>
        <dbReference type="Google" id="ProtNLM"/>
    </source>
</evidence>
<dbReference type="Gramene" id="AET1Gv20630400.2">
    <property type="protein sequence ID" value="AET1Gv20630400.2"/>
    <property type="gene ID" value="AET1Gv20630400"/>
</dbReference>
<reference evidence="2" key="3">
    <citation type="journal article" date="2017" name="Nature">
        <title>Genome sequence of the progenitor of the wheat D genome Aegilops tauschii.</title>
        <authorList>
            <person name="Luo M.C."/>
            <person name="Gu Y.Q."/>
            <person name="Puiu D."/>
            <person name="Wang H."/>
            <person name="Twardziok S.O."/>
            <person name="Deal K.R."/>
            <person name="Huo N."/>
            <person name="Zhu T."/>
            <person name="Wang L."/>
            <person name="Wang Y."/>
            <person name="McGuire P.E."/>
            <person name="Liu S."/>
            <person name="Long H."/>
            <person name="Ramasamy R.K."/>
            <person name="Rodriguez J.C."/>
            <person name="Van S.L."/>
            <person name="Yuan L."/>
            <person name="Wang Z."/>
            <person name="Xia Z."/>
            <person name="Xiao L."/>
            <person name="Anderson O.D."/>
            <person name="Ouyang S."/>
            <person name="Liang Y."/>
            <person name="Zimin A.V."/>
            <person name="Pertea G."/>
            <person name="Qi P."/>
            <person name="Bennetzen J.L."/>
            <person name="Dai X."/>
            <person name="Dawson M.W."/>
            <person name="Muller H.G."/>
            <person name="Kugler K."/>
            <person name="Rivarola-Duarte L."/>
            <person name="Spannagl M."/>
            <person name="Mayer K.F.X."/>
            <person name="Lu F.H."/>
            <person name="Bevan M.W."/>
            <person name="Leroy P."/>
            <person name="Li P."/>
            <person name="You F.M."/>
            <person name="Sun Q."/>
            <person name="Liu Z."/>
            <person name="Lyons E."/>
            <person name="Wicker T."/>
            <person name="Salzberg S.L."/>
            <person name="Devos K.M."/>
            <person name="Dvorak J."/>
        </authorList>
    </citation>
    <scope>NUCLEOTIDE SEQUENCE [LARGE SCALE GENOMIC DNA]</scope>
    <source>
        <strain evidence="2">cv. AL8/78</strain>
    </source>
</reference>
<dbReference type="PANTHER" id="PTHR33240:SF15">
    <property type="entry name" value="GAG-PRO-LIKE PROTEIN"/>
    <property type="match status" value="1"/>
</dbReference>
<proteinExistence type="predicted"/>